<proteinExistence type="predicted"/>
<sequence length="937" mass="106657">MPLLNGPICPICLLPQRTRNFENHVSSCTGVRPYRDPELLDDALPIHAPMISEQDDDAMMLDTSPFQEATGAPLVTNYDDSDYIDFDYGDMPPVVGEQEVGEDGNGDYQTDDNYTDADEDEDEEAYYDIRLEQNIDHRNTPEVVEYVDPWDNQPTLQTDQCIEYTEHGPMPLDSHEKKSYELYSWAQQQNISRFAYEELLKLLNKWIVDDDGFMKKKDGMPLFSPQKCESRMDKLFDLQETKYRVCPNGCRLFPQGSTDPCLCEAVQFRPNGTPIKTMSYFPLAKQLSAFVADNNTRNLLLQTRQQTEEGIMTDIFDGSVYQACKQELFSTDMDIALSLFIDGFSAFKGSNNSKMTILHIVILSLPPLERYKTKNLLQVAIIPGDHTGNLYTFLKPLLNELRILEDAGMKVSCPSGMFTFNVHLMLTSGDIIGVQEICHHKGHNSTYGCRQCQIKSVSHTSPSGNGTGRYYTGTVAMSDPREIEEFTEGDKGFGIEKATEFGSLKSFHGYTFFGLDELHLIGANCTRKIWLMISGEYPNVDSTITLSKQCCSAIGNAIIKSIPTIPSSTFEGSFRDVSRKAKLMRSVDWIVFMQCVLPTLVFEQLVNIYGANAPQVEAIMSFVIGCSLALQWEIDEEDLAKIKSNLHAWHIHLKDNVTPNMYTVNFHYLRHIHDTIKALGPLRGYSTRSAERAIGFFKRHVKSRASPGVNAGNIIKRQLIMRNFERVYNPDELLDEQPEENDYSVEGFPEAEMWDCREGSIYDFLEDFDMREYIKKYWHNQFPDDRALTAPISTTIRVGKRLFMYGRTLYRCQKYPSTARNLDTLVRLVLPTRTSGVNGTYFGELLLFFAHEFQGQERPLCLVKLYSGVTVDKYGTTTRRKRGIPHVHRRADGSTPGDKLYVTDVENIKSYAGMLKSSLVDDRFYLIYPEMIPGDVK</sequence>
<organism evidence="2 3">
    <name type="scientific">Circinella minor</name>
    <dbReference type="NCBI Taxonomy" id="1195481"/>
    <lineage>
        <taxon>Eukaryota</taxon>
        <taxon>Fungi</taxon>
        <taxon>Fungi incertae sedis</taxon>
        <taxon>Mucoromycota</taxon>
        <taxon>Mucoromycotina</taxon>
        <taxon>Mucoromycetes</taxon>
        <taxon>Mucorales</taxon>
        <taxon>Lichtheimiaceae</taxon>
        <taxon>Circinella</taxon>
    </lineage>
</organism>
<dbReference type="EMBL" id="JAEPRB010000025">
    <property type="protein sequence ID" value="KAG2225637.1"/>
    <property type="molecule type" value="Genomic_DNA"/>
</dbReference>
<reference evidence="2 3" key="1">
    <citation type="submission" date="2020-12" db="EMBL/GenBank/DDBJ databases">
        <title>Metabolic potential, ecology and presence of endohyphal bacteria is reflected in genomic diversity of Mucoromycotina.</title>
        <authorList>
            <person name="Muszewska A."/>
            <person name="Okrasinska A."/>
            <person name="Steczkiewicz K."/>
            <person name="Drgas O."/>
            <person name="Orlowska M."/>
            <person name="Perlinska-Lenart U."/>
            <person name="Aleksandrzak-Piekarczyk T."/>
            <person name="Szatraj K."/>
            <person name="Zielenkiewicz U."/>
            <person name="Pilsyk S."/>
            <person name="Malc E."/>
            <person name="Mieczkowski P."/>
            <person name="Kruszewska J.S."/>
            <person name="Biernat P."/>
            <person name="Pawlowska J."/>
        </authorList>
    </citation>
    <scope>NUCLEOTIDE SEQUENCE [LARGE SCALE GENOMIC DNA]</scope>
    <source>
        <strain evidence="2 3">CBS 142.35</strain>
    </source>
</reference>
<feature type="compositionally biased region" description="Acidic residues" evidence="1">
    <location>
        <begin position="99"/>
        <end position="119"/>
    </location>
</feature>
<dbReference type="PANTHER" id="PTHR46579">
    <property type="entry name" value="F5/8 TYPE C DOMAIN-CONTAINING PROTEIN-RELATED"/>
    <property type="match status" value="1"/>
</dbReference>
<feature type="non-terminal residue" evidence="2">
    <location>
        <position position="1"/>
    </location>
</feature>
<dbReference type="Pfam" id="PF02992">
    <property type="entry name" value="Transposase_21"/>
    <property type="match status" value="1"/>
</dbReference>
<evidence type="ECO:0000313" key="3">
    <source>
        <dbReference type="Proteomes" id="UP000646827"/>
    </source>
</evidence>
<evidence type="ECO:0008006" key="4">
    <source>
        <dbReference type="Google" id="ProtNLM"/>
    </source>
</evidence>
<accession>A0A8H7VNN3</accession>
<evidence type="ECO:0000256" key="1">
    <source>
        <dbReference type="SAM" id="MobiDB-lite"/>
    </source>
</evidence>
<dbReference type="OrthoDB" id="2289822at2759"/>
<name>A0A8H7VNN3_9FUNG</name>
<comment type="caution">
    <text evidence="2">The sequence shown here is derived from an EMBL/GenBank/DDBJ whole genome shotgun (WGS) entry which is preliminary data.</text>
</comment>
<dbReference type="Proteomes" id="UP000646827">
    <property type="component" value="Unassembled WGS sequence"/>
</dbReference>
<dbReference type="InterPro" id="IPR004242">
    <property type="entry name" value="Transposase_21"/>
</dbReference>
<feature type="region of interest" description="Disordered" evidence="1">
    <location>
        <begin position="98"/>
        <end position="119"/>
    </location>
</feature>
<dbReference type="AlphaFoldDB" id="A0A8H7VNN3"/>
<keyword evidence="3" id="KW-1185">Reference proteome</keyword>
<evidence type="ECO:0000313" key="2">
    <source>
        <dbReference type="EMBL" id="KAG2225637.1"/>
    </source>
</evidence>
<gene>
    <name evidence="2" type="ORF">INT45_012109</name>
</gene>
<dbReference type="PANTHER" id="PTHR46579:SF1">
    <property type="entry name" value="F5_8 TYPE C DOMAIN-CONTAINING PROTEIN"/>
    <property type="match status" value="1"/>
</dbReference>
<protein>
    <recommendedName>
        <fullName evidence="4">Transposase domain-containing protein</fullName>
    </recommendedName>
</protein>